<name>A0A3N5CPF4_9SPHN</name>
<dbReference type="InterPro" id="IPR005584">
    <property type="entry name" value="DNA_gyrase_inhibitor_YacG"/>
</dbReference>
<dbReference type="PANTHER" id="PTHR36150">
    <property type="entry name" value="DNA GYRASE INHIBITOR YACG"/>
    <property type="match status" value="1"/>
</dbReference>
<protein>
    <recommendedName>
        <fullName evidence="3">DNA gyrase inhibitor YacG</fullName>
    </recommendedName>
</protein>
<organism evidence="5 6">
    <name type="scientific">Aurantiacibacter spongiae</name>
    <dbReference type="NCBI Taxonomy" id="2488860"/>
    <lineage>
        <taxon>Bacteria</taxon>
        <taxon>Pseudomonadati</taxon>
        <taxon>Pseudomonadota</taxon>
        <taxon>Alphaproteobacteria</taxon>
        <taxon>Sphingomonadales</taxon>
        <taxon>Erythrobacteraceae</taxon>
        <taxon>Aurantiacibacter</taxon>
    </lineage>
</organism>
<accession>A0A3N5CPF4</accession>
<evidence type="ECO:0000256" key="1">
    <source>
        <dbReference type="ARBA" id="ARBA00022723"/>
    </source>
</evidence>
<evidence type="ECO:0000256" key="3">
    <source>
        <dbReference type="HAMAP-Rule" id="MF_00649"/>
    </source>
</evidence>
<feature type="binding site" evidence="3">
    <location>
        <position position="22"/>
    </location>
    <ligand>
        <name>Zn(2+)</name>
        <dbReference type="ChEBI" id="CHEBI:29105"/>
    </ligand>
</feature>
<dbReference type="OrthoDB" id="9809663at2"/>
<keyword evidence="1 3" id="KW-0479">Metal-binding</keyword>
<comment type="caution">
    <text evidence="5">The sequence shown here is derived from an EMBL/GenBank/DDBJ whole genome shotgun (WGS) entry which is preliminary data.</text>
</comment>
<dbReference type="SUPFAM" id="SSF57716">
    <property type="entry name" value="Glucocorticoid receptor-like (DNA-binding domain)"/>
    <property type="match status" value="1"/>
</dbReference>
<dbReference type="Gene3D" id="3.30.50.10">
    <property type="entry name" value="Erythroid Transcription Factor GATA-1, subunit A"/>
    <property type="match status" value="1"/>
</dbReference>
<evidence type="ECO:0000313" key="5">
    <source>
        <dbReference type="EMBL" id="RPF70873.1"/>
    </source>
</evidence>
<dbReference type="GO" id="GO:0008657">
    <property type="term" value="F:DNA topoisomerase type II (double strand cut, ATP-hydrolyzing) inhibitor activity"/>
    <property type="evidence" value="ECO:0007669"/>
    <property type="project" value="UniProtKB-UniRule"/>
</dbReference>
<sequence length="63" mass="7056">MTTTRKCPICRKPRAAEHAPFCSPRCRDRDLAQWFGDGYAVPGPAATPEDMMGEMQRREGDAD</sequence>
<comment type="similarity">
    <text evidence="3">Belongs to the DNA gyrase inhibitor YacG family.</text>
</comment>
<feature type="binding site" evidence="3">
    <location>
        <position position="10"/>
    </location>
    <ligand>
        <name>Zn(2+)</name>
        <dbReference type="ChEBI" id="CHEBI:29105"/>
    </ligand>
</feature>
<evidence type="ECO:0000256" key="2">
    <source>
        <dbReference type="ARBA" id="ARBA00022833"/>
    </source>
</evidence>
<dbReference type="EMBL" id="RPFZ01000001">
    <property type="protein sequence ID" value="RPF70873.1"/>
    <property type="molecule type" value="Genomic_DNA"/>
</dbReference>
<comment type="subunit">
    <text evidence="3">Interacts with GyrB.</text>
</comment>
<proteinExistence type="inferred from homology"/>
<evidence type="ECO:0000313" key="6">
    <source>
        <dbReference type="Proteomes" id="UP000275232"/>
    </source>
</evidence>
<dbReference type="AlphaFoldDB" id="A0A3N5CPF4"/>
<dbReference type="GO" id="GO:0006355">
    <property type="term" value="P:regulation of DNA-templated transcription"/>
    <property type="evidence" value="ECO:0007669"/>
    <property type="project" value="InterPro"/>
</dbReference>
<gene>
    <name evidence="3 5" type="primary">yacG</name>
    <name evidence="5" type="ORF">EG799_03975</name>
</gene>
<feature type="region of interest" description="Disordered" evidence="4">
    <location>
        <begin position="40"/>
        <end position="63"/>
    </location>
</feature>
<keyword evidence="6" id="KW-1185">Reference proteome</keyword>
<dbReference type="Pfam" id="PF03884">
    <property type="entry name" value="YacG"/>
    <property type="match status" value="1"/>
</dbReference>
<dbReference type="PANTHER" id="PTHR36150:SF1">
    <property type="entry name" value="DNA GYRASE INHIBITOR YACG"/>
    <property type="match status" value="1"/>
</dbReference>
<comment type="cofactor">
    <cofactor evidence="3">
        <name>Zn(2+)</name>
        <dbReference type="ChEBI" id="CHEBI:29105"/>
    </cofactor>
    <text evidence="3">Binds 1 zinc ion.</text>
</comment>
<dbReference type="Proteomes" id="UP000275232">
    <property type="component" value="Unassembled WGS sequence"/>
</dbReference>
<dbReference type="InterPro" id="IPR013088">
    <property type="entry name" value="Znf_NHR/GATA"/>
</dbReference>
<evidence type="ECO:0000256" key="4">
    <source>
        <dbReference type="SAM" id="MobiDB-lite"/>
    </source>
</evidence>
<dbReference type="RefSeq" id="WP_123878765.1">
    <property type="nucleotide sequence ID" value="NZ_RPFZ01000001.1"/>
</dbReference>
<feature type="binding site" evidence="3">
    <location>
        <position position="7"/>
    </location>
    <ligand>
        <name>Zn(2+)</name>
        <dbReference type="ChEBI" id="CHEBI:29105"/>
    </ligand>
</feature>
<dbReference type="HAMAP" id="MF_00649">
    <property type="entry name" value="DNA_gyrase_inhibitor_YacG"/>
    <property type="match status" value="1"/>
</dbReference>
<reference evidence="5 6" key="1">
    <citation type="submission" date="2018-11" db="EMBL/GenBank/DDBJ databases">
        <title>Erythrobacter spongiae sp. nov., isolated from a marine sponge.</title>
        <authorList>
            <person name="Zhuang L."/>
            <person name="Luo L."/>
        </authorList>
    </citation>
    <scope>NUCLEOTIDE SEQUENCE [LARGE SCALE GENOMIC DNA]</scope>
    <source>
        <strain evidence="5 6">HN-E23</strain>
    </source>
</reference>
<dbReference type="GO" id="GO:0008270">
    <property type="term" value="F:zinc ion binding"/>
    <property type="evidence" value="ECO:0007669"/>
    <property type="project" value="UniProtKB-UniRule"/>
</dbReference>
<comment type="function">
    <text evidence="3">Inhibits all the catalytic activities of DNA gyrase by preventing its interaction with DNA. Acts by binding directly to the C-terminal domain of GyrB, which probably disrupts DNA binding by the gyrase.</text>
</comment>
<keyword evidence="2 3" id="KW-0862">Zinc</keyword>
<feature type="binding site" evidence="3">
    <location>
        <position position="26"/>
    </location>
    <ligand>
        <name>Zn(2+)</name>
        <dbReference type="ChEBI" id="CHEBI:29105"/>
    </ligand>
</feature>